<dbReference type="CDD" id="cd07088">
    <property type="entry name" value="ALDH_LactADH-AldA"/>
    <property type="match status" value="1"/>
</dbReference>
<dbReference type="Gene3D" id="3.40.605.10">
    <property type="entry name" value="Aldehyde Dehydrogenase, Chain A, domain 1"/>
    <property type="match status" value="1"/>
</dbReference>
<comment type="caution">
    <text evidence="8">The sequence shown here is derived from an EMBL/GenBank/DDBJ whole genome shotgun (WGS) entry which is preliminary data.</text>
</comment>
<proteinExistence type="inferred from homology"/>
<feature type="domain" description="Aldehyde dehydrogenase" evidence="7">
    <location>
        <begin position="13"/>
        <end position="468"/>
    </location>
</feature>
<dbReference type="InterPro" id="IPR016163">
    <property type="entry name" value="Ald_DH_C"/>
</dbReference>
<dbReference type="GO" id="GO:0009450">
    <property type="term" value="P:gamma-aminobutyric acid catabolic process"/>
    <property type="evidence" value="ECO:0007669"/>
    <property type="project" value="TreeGrafter"/>
</dbReference>
<evidence type="ECO:0000256" key="3">
    <source>
        <dbReference type="ARBA" id="ARBA00023002"/>
    </source>
</evidence>
<sequence length="477" mass="53016">MMNIKDYINGSFVERNMEDAIDVKNPATEETIAKLYRGSEQDTKEAIDYADKAQTKWSELPAIERGNYLKKIAEGIRERSEEITKVIMQEGGKTYDLANTEVFFTADYIDYMAEWARRYEGEIIQNDRKKEHILMYKKALGVTTGILPWNFPFFLIARKTAPALITGNTIVVKPSEETPINAQIFTEILDSVGLPPGVFNLVNGEGSVVGNELAGNSKVALVSITGSVSAGKKVMEAASKNVTKVNLELGGKAPAIVLEDANLDKAVQYIIDSRIINTGQVCNCAERVYVHSSISEKFTQRLAQKMSEVRFGNTLEHNYDMGPLINKQAQEHVHNHVKKAEAQGGVIKCGGEIPEQQGYFYPATIITKCENSMDIVQEEVFGPVLPIVEFDTFEEAIELANDSKYGLTSSIYTESIQKAFTAVEKLEFGETYINRENFEAIQGFHAGVKQSGIGGADGKHGLEEYLRTLIVYMQLDE</sequence>
<dbReference type="NCBIfam" id="NF007497">
    <property type="entry name" value="PRK10090.1"/>
    <property type="match status" value="1"/>
</dbReference>
<dbReference type="GO" id="GO:0042802">
    <property type="term" value="F:identical protein binding"/>
    <property type="evidence" value="ECO:0007669"/>
    <property type="project" value="UniProtKB-ARBA"/>
</dbReference>
<dbReference type="Pfam" id="PF00171">
    <property type="entry name" value="Aldedh"/>
    <property type="match status" value="1"/>
</dbReference>
<dbReference type="EMBL" id="JAMBQA010000007">
    <property type="protein sequence ID" value="MDG0846964.1"/>
    <property type="molecule type" value="Genomic_DNA"/>
</dbReference>
<evidence type="ECO:0000256" key="2">
    <source>
        <dbReference type="ARBA" id="ARBA00009986"/>
    </source>
</evidence>
<dbReference type="InterPro" id="IPR016161">
    <property type="entry name" value="Ald_DH/histidinol_DH"/>
</dbReference>
<evidence type="ECO:0000256" key="4">
    <source>
        <dbReference type="ARBA" id="ARBA00023027"/>
    </source>
</evidence>
<evidence type="ECO:0000256" key="6">
    <source>
        <dbReference type="RuleBase" id="RU003345"/>
    </source>
</evidence>
<dbReference type="GO" id="GO:0004030">
    <property type="term" value="F:aldehyde dehydrogenase [NAD(P)+] activity"/>
    <property type="evidence" value="ECO:0007669"/>
    <property type="project" value="UniProtKB-ARBA"/>
</dbReference>
<evidence type="ECO:0000313" key="8">
    <source>
        <dbReference type="EMBL" id="MDG0846964.1"/>
    </source>
</evidence>
<evidence type="ECO:0000313" key="9">
    <source>
        <dbReference type="Proteomes" id="UP001152422"/>
    </source>
</evidence>
<evidence type="ECO:0000256" key="5">
    <source>
        <dbReference type="PROSITE-ProRule" id="PRU10007"/>
    </source>
</evidence>
<keyword evidence="3 6" id="KW-0560">Oxidoreductase</keyword>
<keyword evidence="9" id="KW-1185">Reference proteome</keyword>
<name>A0A9X4L519_9STAP</name>
<dbReference type="SUPFAM" id="SSF53720">
    <property type="entry name" value="ALDH-like"/>
    <property type="match status" value="1"/>
</dbReference>
<reference evidence="8" key="1">
    <citation type="submission" date="2022-05" db="EMBL/GenBank/DDBJ databases">
        <title>Comparative genomics of Staphylococcus equorum isolates.</title>
        <authorList>
            <person name="Luelf R.H."/>
        </authorList>
    </citation>
    <scope>NUCLEOTIDE SEQUENCE</scope>
    <source>
        <strain evidence="8">TMW 2.2497</strain>
    </source>
</reference>
<gene>
    <name evidence="8" type="primary">aldA</name>
    <name evidence="8" type="ORF">M4L89_12075</name>
</gene>
<dbReference type="GO" id="GO:0016052">
    <property type="term" value="P:carbohydrate catabolic process"/>
    <property type="evidence" value="ECO:0007669"/>
    <property type="project" value="UniProtKB-ARBA"/>
</dbReference>
<dbReference type="GO" id="GO:0005829">
    <property type="term" value="C:cytosol"/>
    <property type="evidence" value="ECO:0007669"/>
    <property type="project" value="TreeGrafter"/>
</dbReference>
<comment type="pathway">
    <text evidence="1">Carbohydrate degradation.</text>
</comment>
<feature type="active site" evidence="5">
    <location>
        <position position="248"/>
    </location>
</feature>
<dbReference type="AlphaFoldDB" id="A0A9X4L519"/>
<dbReference type="InterPro" id="IPR016162">
    <property type="entry name" value="Ald_DH_N"/>
</dbReference>
<accession>A0A9X4L519</accession>
<dbReference type="Proteomes" id="UP001152422">
    <property type="component" value="Unassembled WGS sequence"/>
</dbReference>
<comment type="similarity">
    <text evidence="2 6">Belongs to the aldehyde dehydrogenase family.</text>
</comment>
<dbReference type="Gene3D" id="3.40.309.10">
    <property type="entry name" value="Aldehyde Dehydrogenase, Chain A, domain 2"/>
    <property type="match status" value="1"/>
</dbReference>
<dbReference type="InterPro" id="IPR050740">
    <property type="entry name" value="Aldehyde_DH_Superfamily"/>
</dbReference>
<protein>
    <submittedName>
        <fullName evidence="8">Aldehyde dehydrogenase</fullName>
        <ecNumber evidence="8">1.2.1.-</ecNumber>
    </submittedName>
</protein>
<dbReference type="FunFam" id="3.40.605.10:FF:000022">
    <property type="entry name" value="Aldehyde dehydrogenase A"/>
    <property type="match status" value="1"/>
</dbReference>
<dbReference type="EC" id="1.2.1.-" evidence="8"/>
<dbReference type="GO" id="GO:0004777">
    <property type="term" value="F:succinate-semialdehyde dehydrogenase (NAD+) activity"/>
    <property type="evidence" value="ECO:0007669"/>
    <property type="project" value="TreeGrafter"/>
</dbReference>
<dbReference type="RefSeq" id="WP_277583522.1">
    <property type="nucleotide sequence ID" value="NZ_JAMBPY010000007.1"/>
</dbReference>
<dbReference type="PANTHER" id="PTHR43353">
    <property type="entry name" value="SUCCINATE-SEMIALDEHYDE DEHYDROGENASE, MITOCHONDRIAL"/>
    <property type="match status" value="1"/>
</dbReference>
<evidence type="ECO:0000259" key="7">
    <source>
        <dbReference type="Pfam" id="PF00171"/>
    </source>
</evidence>
<organism evidence="8 9">
    <name type="scientific">Staphylococcus equorum</name>
    <dbReference type="NCBI Taxonomy" id="246432"/>
    <lineage>
        <taxon>Bacteria</taxon>
        <taxon>Bacillati</taxon>
        <taxon>Bacillota</taxon>
        <taxon>Bacilli</taxon>
        <taxon>Bacillales</taxon>
        <taxon>Staphylococcaceae</taxon>
        <taxon>Staphylococcus</taxon>
    </lineage>
</organism>
<keyword evidence="4" id="KW-0520">NAD</keyword>
<evidence type="ECO:0000256" key="1">
    <source>
        <dbReference type="ARBA" id="ARBA00004921"/>
    </source>
</evidence>
<dbReference type="PROSITE" id="PS00687">
    <property type="entry name" value="ALDEHYDE_DEHYDR_GLU"/>
    <property type="match status" value="1"/>
</dbReference>
<dbReference type="InterPro" id="IPR015590">
    <property type="entry name" value="Aldehyde_DH_dom"/>
</dbReference>
<dbReference type="FunFam" id="3.40.309.10:FF:000009">
    <property type="entry name" value="Aldehyde dehydrogenase A"/>
    <property type="match status" value="1"/>
</dbReference>
<dbReference type="InterPro" id="IPR029510">
    <property type="entry name" value="Ald_DH_CS_GLU"/>
</dbReference>
<dbReference type="PANTHER" id="PTHR43353:SF5">
    <property type="entry name" value="SUCCINATE-SEMIALDEHYDE DEHYDROGENASE, MITOCHONDRIAL"/>
    <property type="match status" value="1"/>
</dbReference>